<dbReference type="GO" id="GO:0000162">
    <property type="term" value="P:L-tryptophan biosynthetic process"/>
    <property type="evidence" value="ECO:0007669"/>
    <property type="project" value="UniProtKB-UniRule"/>
</dbReference>
<evidence type="ECO:0000256" key="4">
    <source>
        <dbReference type="ARBA" id="ARBA00018080"/>
    </source>
</evidence>
<accession>A0A212RGE5</accession>
<dbReference type="PANTHER" id="PTHR22854">
    <property type="entry name" value="TRYPTOPHAN BIOSYNTHESIS PROTEIN"/>
    <property type="match status" value="1"/>
</dbReference>
<evidence type="ECO:0000313" key="12">
    <source>
        <dbReference type="EMBL" id="SNB71435.1"/>
    </source>
</evidence>
<comment type="similarity">
    <text evidence="10">Belongs to the TrpC family.</text>
</comment>
<keyword evidence="9 10" id="KW-0456">Lyase</keyword>
<dbReference type="InterPro" id="IPR013798">
    <property type="entry name" value="Indole-3-glycerol_P_synth_dom"/>
</dbReference>
<organism evidence="12 13">
    <name type="scientific">Rhodoblastus acidophilus</name>
    <name type="common">Rhodopseudomonas acidophila</name>
    <dbReference type="NCBI Taxonomy" id="1074"/>
    <lineage>
        <taxon>Bacteria</taxon>
        <taxon>Pseudomonadati</taxon>
        <taxon>Pseudomonadota</taxon>
        <taxon>Alphaproteobacteria</taxon>
        <taxon>Hyphomicrobiales</taxon>
        <taxon>Rhodoblastaceae</taxon>
        <taxon>Rhodoblastus</taxon>
    </lineage>
</organism>
<comment type="catalytic activity">
    <reaction evidence="1 10">
        <text>1-(2-carboxyphenylamino)-1-deoxy-D-ribulose 5-phosphate + H(+) = (1S,2R)-1-C-(indol-3-yl)glycerol 3-phosphate + CO2 + H2O</text>
        <dbReference type="Rhea" id="RHEA:23476"/>
        <dbReference type="ChEBI" id="CHEBI:15377"/>
        <dbReference type="ChEBI" id="CHEBI:15378"/>
        <dbReference type="ChEBI" id="CHEBI:16526"/>
        <dbReference type="ChEBI" id="CHEBI:58613"/>
        <dbReference type="ChEBI" id="CHEBI:58866"/>
        <dbReference type="EC" id="4.1.1.48"/>
    </reaction>
</comment>
<dbReference type="InterPro" id="IPR013785">
    <property type="entry name" value="Aldolase_TIM"/>
</dbReference>
<evidence type="ECO:0000256" key="1">
    <source>
        <dbReference type="ARBA" id="ARBA00001633"/>
    </source>
</evidence>
<evidence type="ECO:0000256" key="6">
    <source>
        <dbReference type="ARBA" id="ARBA00022793"/>
    </source>
</evidence>
<comment type="pathway">
    <text evidence="2 10">Amino-acid biosynthesis; L-tryptophan biosynthesis; L-tryptophan from chorismate: step 4/5.</text>
</comment>
<dbReference type="GO" id="GO:0004425">
    <property type="term" value="F:indole-3-glycerol-phosphate synthase activity"/>
    <property type="evidence" value="ECO:0007669"/>
    <property type="project" value="UniProtKB-UniRule"/>
</dbReference>
<evidence type="ECO:0000256" key="2">
    <source>
        <dbReference type="ARBA" id="ARBA00004696"/>
    </source>
</evidence>
<keyword evidence="7 10" id="KW-0822">Tryptophan biosynthesis</keyword>
<dbReference type="AlphaFoldDB" id="A0A212RGE5"/>
<evidence type="ECO:0000256" key="9">
    <source>
        <dbReference type="ARBA" id="ARBA00023239"/>
    </source>
</evidence>
<dbReference type="UniPathway" id="UPA00035">
    <property type="reaction ID" value="UER00043"/>
</dbReference>
<protein>
    <recommendedName>
        <fullName evidence="4 10">Indole-3-glycerol phosphate synthase</fullName>
        <shortName evidence="10">IGPS</shortName>
        <ecNumber evidence="3 10">4.1.1.48</ecNumber>
    </recommendedName>
</protein>
<evidence type="ECO:0000256" key="8">
    <source>
        <dbReference type="ARBA" id="ARBA00023141"/>
    </source>
</evidence>
<keyword evidence="8 10" id="KW-0057">Aromatic amino acid biosynthesis</keyword>
<dbReference type="Proteomes" id="UP000198418">
    <property type="component" value="Unassembled WGS sequence"/>
</dbReference>
<dbReference type="NCBIfam" id="NF001377">
    <property type="entry name" value="PRK00278.2-4"/>
    <property type="match status" value="1"/>
</dbReference>
<feature type="domain" description="Indole-3-glycerol phosphate synthase" evidence="11">
    <location>
        <begin position="8"/>
        <end position="263"/>
    </location>
</feature>
<dbReference type="GO" id="GO:0004640">
    <property type="term" value="F:phosphoribosylanthranilate isomerase activity"/>
    <property type="evidence" value="ECO:0007669"/>
    <property type="project" value="TreeGrafter"/>
</dbReference>
<dbReference type="OrthoDB" id="9804217at2"/>
<dbReference type="InterPro" id="IPR001468">
    <property type="entry name" value="Indole-3-GlycerolPSynthase_CS"/>
</dbReference>
<dbReference type="InterPro" id="IPR011060">
    <property type="entry name" value="RibuloseP-bd_barrel"/>
</dbReference>
<dbReference type="RefSeq" id="WP_088520609.1">
    <property type="nucleotide sequence ID" value="NZ_FYDG01000004.1"/>
</dbReference>
<gene>
    <name evidence="10" type="primary">trpC</name>
    <name evidence="12" type="ORF">SAMN06265338_104150</name>
</gene>
<dbReference type="EMBL" id="FYDG01000004">
    <property type="protein sequence ID" value="SNB71435.1"/>
    <property type="molecule type" value="Genomic_DNA"/>
</dbReference>
<sequence>MGSNSDILRKIEAYKRTEISEAKVRVPLATLERKLRDVDPPRGFVRALRDKVAADMPALIAEVKKASPSKGLIRKDFDPPVHARAYEANGAACLSVLTDGPSFQGKLDDLTAARSAVRLPALRKDFLFDPYQVYQARAAGADCVLIIMACVSDSEAKALNAAAHDLNMDVLAEAHDEAELDRALGLETPLVGINNRNLRDFTVSIEVSERLSQRVPREKLLVAESGIGSHDDIVRLRKAGVNVFLVGETLMRQADVGAATRALLTGEAKPSA</sequence>
<dbReference type="PANTHER" id="PTHR22854:SF2">
    <property type="entry name" value="INDOLE-3-GLYCEROL-PHOSPHATE SYNTHASE"/>
    <property type="match status" value="1"/>
</dbReference>
<dbReference type="NCBIfam" id="NF001370">
    <property type="entry name" value="PRK00278.1-2"/>
    <property type="match status" value="1"/>
</dbReference>
<keyword evidence="5 10" id="KW-0028">Amino-acid biosynthesis</keyword>
<proteinExistence type="inferred from homology"/>
<dbReference type="CDD" id="cd00331">
    <property type="entry name" value="IGPS"/>
    <property type="match status" value="1"/>
</dbReference>
<evidence type="ECO:0000256" key="3">
    <source>
        <dbReference type="ARBA" id="ARBA00012362"/>
    </source>
</evidence>
<dbReference type="SUPFAM" id="SSF51366">
    <property type="entry name" value="Ribulose-phoshate binding barrel"/>
    <property type="match status" value="1"/>
</dbReference>
<dbReference type="Pfam" id="PF00218">
    <property type="entry name" value="IGPS"/>
    <property type="match status" value="1"/>
</dbReference>
<dbReference type="Gene3D" id="3.20.20.70">
    <property type="entry name" value="Aldolase class I"/>
    <property type="match status" value="1"/>
</dbReference>
<dbReference type="NCBIfam" id="NF001373">
    <property type="entry name" value="PRK00278.1-6"/>
    <property type="match status" value="1"/>
</dbReference>
<dbReference type="EC" id="4.1.1.48" evidence="3 10"/>
<evidence type="ECO:0000313" key="13">
    <source>
        <dbReference type="Proteomes" id="UP000198418"/>
    </source>
</evidence>
<evidence type="ECO:0000256" key="7">
    <source>
        <dbReference type="ARBA" id="ARBA00022822"/>
    </source>
</evidence>
<name>A0A212RGE5_RHOAC</name>
<dbReference type="PROSITE" id="PS00614">
    <property type="entry name" value="IGPS"/>
    <property type="match status" value="1"/>
</dbReference>
<reference evidence="13" key="1">
    <citation type="submission" date="2017-06" db="EMBL/GenBank/DDBJ databases">
        <authorList>
            <person name="Varghese N."/>
            <person name="Submissions S."/>
        </authorList>
    </citation>
    <scope>NUCLEOTIDE SEQUENCE [LARGE SCALE GENOMIC DNA]</scope>
    <source>
        <strain evidence="13">DSM 137</strain>
    </source>
</reference>
<dbReference type="InterPro" id="IPR045186">
    <property type="entry name" value="Indole-3-glycerol_P_synth"/>
</dbReference>
<keyword evidence="13" id="KW-1185">Reference proteome</keyword>
<dbReference type="FunFam" id="3.20.20.70:FF:000024">
    <property type="entry name" value="Indole-3-glycerol phosphate synthase"/>
    <property type="match status" value="1"/>
</dbReference>
<evidence type="ECO:0000259" key="11">
    <source>
        <dbReference type="Pfam" id="PF00218"/>
    </source>
</evidence>
<keyword evidence="6 10" id="KW-0210">Decarboxylase</keyword>
<dbReference type="HAMAP" id="MF_00134_B">
    <property type="entry name" value="IGPS_B"/>
    <property type="match status" value="1"/>
</dbReference>
<evidence type="ECO:0000256" key="5">
    <source>
        <dbReference type="ARBA" id="ARBA00022605"/>
    </source>
</evidence>
<evidence type="ECO:0000256" key="10">
    <source>
        <dbReference type="HAMAP-Rule" id="MF_00134"/>
    </source>
</evidence>